<protein>
    <submittedName>
        <fullName evidence="1">Uncharacterized protein</fullName>
    </submittedName>
</protein>
<reference evidence="1 2" key="1">
    <citation type="journal article" date="2006" name="Science">
        <title>The genome of black cottonwood, Populus trichocarpa (Torr. &amp; Gray).</title>
        <authorList>
            <person name="Tuskan G.A."/>
            <person name="Difazio S."/>
            <person name="Jansson S."/>
            <person name="Bohlmann J."/>
            <person name="Grigoriev I."/>
            <person name="Hellsten U."/>
            <person name="Putnam N."/>
            <person name="Ralph S."/>
            <person name="Rombauts S."/>
            <person name="Salamov A."/>
            <person name="Schein J."/>
            <person name="Sterck L."/>
            <person name="Aerts A."/>
            <person name="Bhalerao R.R."/>
            <person name="Bhalerao R.P."/>
            <person name="Blaudez D."/>
            <person name="Boerjan W."/>
            <person name="Brun A."/>
            <person name="Brunner A."/>
            <person name="Busov V."/>
            <person name="Campbell M."/>
            <person name="Carlson J."/>
            <person name="Chalot M."/>
            <person name="Chapman J."/>
            <person name="Chen G.L."/>
            <person name="Cooper D."/>
            <person name="Coutinho P.M."/>
            <person name="Couturier J."/>
            <person name="Covert S."/>
            <person name="Cronk Q."/>
            <person name="Cunningham R."/>
            <person name="Davis J."/>
            <person name="Degroeve S."/>
            <person name="Dejardin A."/>
            <person name="Depamphilis C."/>
            <person name="Detter J."/>
            <person name="Dirks B."/>
            <person name="Dubchak I."/>
            <person name="Duplessis S."/>
            <person name="Ehlting J."/>
            <person name="Ellis B."/>
            <person name="Gendler K."/>
            <person name="Goodstein D."/>
            <person name="Gribskov M."/>
            <person name="Grimwood J."/>
            <person name="Groover A."/>
            <person name="Gunter L."/>
            <person name="Hamberger B."/>
            <person name="Heinze B."/>
            <person name="Helariutta Y."/>
            <person name="Henrissat B."/>
            <person name="Holligan D."/>
            <person name="Holt R."/>
            <person name="Huang W."/>
            <person name="Islam-Faridi N."/>
            <person name="Jones S."/>
            <person name="Jones-Rhoades M."/>
            <person name="Jorgensen R."/>
            <person name="Joshi C."/>
            <person name="Kangasjarvi J."/>
            <person name="Karlsson J."/>
            <person name="Kelleher C."/>
            <person name="Kirkpatrick R."/>
            <person name="Kirst M."/>
            <person name="Kohler A."/>
            <person name="Kalluri U."/>
            <person name="Larimer F."/>
            <person name="Leebens-Mack J."/>
            <person name="Leple J.C."/>
            <person name="Locascio P."/>
            <person name="Lou Y."/>
            <person name="Lucas S."/>
            <person name="Martin F."/>
            <person name="Montanini B."/>
            <person name="Napoli C."/>
            <person name="Nelson D.R."/>
            <person name="Nelson C."/>
            <person name="Nieminen K."/>
            <person name="Nilsson O."/>
            <person name="Pereda V."/>
            <person name="Peter G."/>
            <person name="Philippe R."/>
            <person name="Pilate G."/>
            <person name="Poliakov A."/>
            <person name="Razumovskaya J."/>
            <person name="Richardson P."/>
            <person name="Rinaldi C."/>
            <person name="Ritland K."/>
            <person name="Rouze P."/>
            <person name="Ryaboy D."/>
            <person name="Schmutz J."/>
            <person name="Schrader J."/>
            <person name="Segerman B."/>
            <person name="Shin H."/>
            <person name="Siddiqui A."/>
            <person name="Sterky F."/>
            <person name="Terry A."/>
            <person name="Tsai C.J."/>
            <person name="Uberbacher E."/>
            <person name="Unneberg P."/>
            <person name="Vahala J."/>
            <person name="Wall K."/>
            <person name="Wessler S."/>
            <person name="Yang G."/>
            <person name="Yin T."/>
            <person name="Douglas C."/>
            <person name="Marra M."/>
            <person name="Sandberg G."/>
            <person name="Van de Peer Y."/>
            <person name="Rokhsar D."/>
        </authorList>
    </citation>
    <scope>NUCLEOTIDE SEQUENCE [LARGE SCALE GENOMIC DNA]</scope>
    <source>
        <strain evidence="2">cv. Nisqually</strain>
    </source>
</reference>
<accession>A0A2K1YSP4</accession>
<evidence type="ECO:0000313" key="1">
    <source>
        <dbReference type="EMBL" id="PNT16048.1"/>
    </source>
</evidence>
<dbReference type="EMBL" id="CM009299">
    <property type="protein sequence ID" value="PNT16048.1"/>
    <property type="molecule type" value="Genomic_DNA"/>
</dbReference>
<name>A0A2K1YSP4_POPTR</name>
<evidence type="ECO:0000313" key="2">
    <source>
        <dbReference type="Proteomes" id="UP000006729"/>
    </source>
</evidence>
<organism evidence="1 2">
    <name type="scientific">Populus trichocarpa</name>
    <name type="common">Western balsam poplar</name>
    <name type="synonym">Populus balsamifera subsp. trichocarpa</name>
    <dbReference type="NCBI Taxonomy" id="3694"/>
    <lineage>
        <taxon>Eukaryota</taxon>
        <taxon>Viridiplantae</taxon>
        <taxon>Streptophyta</taxon>
        <taxon>Embryophyta</taxon>
        <taxon>Tracheophyta</taxon>
        <taxon>Spermatophyta</taxon>
        <taxon>Magnoliopsida</taxon>
        <taxon>eudicotyledons</taxon>
        <taxon>Gunneridae</taxon>
        <taxon>Pentapetalae</taxon>
        <taxon>rosids</taxon>
        <taxon>fabids</taxon>
        <taxon>Malpighiales</taxon>
        <taxon>Salicaceae</taxon>
        <taxon>Saliceae</taxon>
        <taxon>Populus</taxon>
    </lineage>
</organism>
<dbReference type="InParanoid" id="A0A2K1YSP4"/>
<gene>
    <name evidence="1" type="ORF">POPTR_010G118400</name>
</gene>
<sequence length="72" mass="7893">MQSCTLPILPFTRLETQESAIAKPCLCVLLPYVSPIFTKELFYSLMPPRPPTTSFVATTIVGGLPPVTTDHD</sequence>
<dbReference type="AlphaFoldDB" id="A0A2K1YSP4"/>
<dbReference type="Proteomes" id="UP000006729">
    <property type="component" value="Chromosome 10"/>
</dbReference>
<proteinExistence type="predicted"/>
<keyword evidence="2" id="KW-1185">Reference proteome</keyword>